<reference evidence="2" key="2">
    <citation type="journal article" date="2024" name="Plant">
        <title>Genomic evolution and insights into agronomic trait innovations of Sesamum species.</title>
        <authorList>
            <person name="Miao H."/>
            <person name="Wang L."/>
            <person name="Qu L."/>
            <person name="Liu H."/>
            <person name="Sun Y."/>
            <person name="Le M."/>
            <person name="Wang Q."/>
            <person name="Wei S."/>
            <person name="Zheng Y."/>
            <person name="Lin W."/>
            <person name="Duan Y."/>
            <person name="Cao H."/>
            <person name="Xiong S."/>
            <person name="Wang X."/>
            <person name="Wei L."/>
            <person name="Li C."/>
            <person name="Ma Q."/>
            <person name="Ju M."/>
            <person name="Zhao R."/>
            <person name="Li G."/>
            <person name="Mu C."/>
            <person name="Tian Q."/>
            <person name="Mei H."/>
            <person name="Zhang T."/>
            <person name="Gao T."/>
            <person name="Zhang H."/>
        </authorList>
    </citation>
    <scope>NUCLEOTIDE SEQUENCE</scope>
    <source>
        <strain evidence="2">G02</strain>
    </source>
</reference>
<feature type="chain" id="PRO_5043856350" description="S-protein homolog" evidence="1">
    <location>
        <begin position="30"/>
        <end position="148"/>
    </location>
</feature>
<dbReference type="AlphaFoldDB" id="A0AAW2MXV6"/>
<dbReference type="EMBL" id="JACGWJ010000021">
    <property type="protein sequence ID" value="KAL0334901.1"/>
    <property type="molecule type" value="Genomic_DNA"/>
</dbReference>
<sequence length="148" mass="17357">MANKENLTSLAVVVVVAVMLSSSSMSVVATDMKMLAVVEVTLSNDGVHPVWYMCQMTDKADSLYQLQPNSTYRFSFNHLAFPMRWCYLYINPRSHGFFWAYTVRSRCIRCFWSINKHPSLYRGDRGRWERQKLFMPPDFDITKYAMKE</sequence>
<accession>A0AAW2MXV6</accession>
<feature type="signal peptide" evidence="1">
    <location>
        <begin position="1"/>
        <end position="29"/>
    </location>
</feature>
<evidence type="ECO:0000256" key="1">
    <source>
        <dbReference type="SAM" id="SignalP"/>
    </source>
</evidence>
<proteinExistence type="predicted"/>
<protein>
    <recommendedName>
        <fullName evidence="3">S-protein homolog</fullName>
    </recommendedName>
</protein>
<name>A0AAW2MXV6_SESRA</name>
<reference evidence="2" key="1">
    <citation type="submission" date="2020-06" db="EMBL/GenBank/DDBJ databases">
        <authorList>
            <person name="Li T."/>
            <person name="Hu X."/>
            <person name="Zhang T."/>
            <person name="Song X."/>
            <person name="Zhang H."/>
            <person name="Dai N."/>
            <person name="Sheng W."/>
            <person name="Hou X."/>
            <person name="Wei L."/>
        </authorList>
    </citation>
    <scope>NUCLEOTIDE SEQUENCE</scope>
    <source>
        <strain evidence="2">G02</strain>
        <tissue evidence="2">Leaf</tissue>
    </source>
</reference>
<gene>
    <name evidence="2" type="ORF">Sradi_4702000</name>
</gene>
<comment type="caution">
    <text evidence="2">The sequence shown here is derived from an EMBL/GenBank/DDBJ whole genome shotgun (WGS) entry which is preliminary data.</text>
</comment>
<organism evidence="2">
    <name type="scientific">Sesamum radiatum</name>
    <name type="common">Black benniseed</name>
    <dbReference type="NCBI Taxonomy" id="300843"/>
    <lineage>
        <taxon>Eukaryota</taxon>
        <taxon>Viridiplantae</taxon>
        <taxon>Streptophyta</taxon>
        <taxon>Embryophyta</taxon>
        <taxon>Tracheophyta</taxon>
        <taxon>Spermatophyta</taxon>
        <taxon>Magnoliopsida</taxon>
        <taxon>eudicotyledons</taxon>
        <taxon>Gunneridae</taxon>
        <taxon>Pentapetalae</taxon>
        <taxon>asterids</taxon>
        <taxon>lamiids</taxon>
        <taxon>Lamiales</taxon>
        <taxon>Pedaliaceae</taxon>
        <taxon>Sesamum</taxon>
    </lineage>
</organism>
<keyword evidence="1" id="KW-0732">Signal</keyword>
<evidence type="ECO:0000313" key="2">
    <source>
        <dbReference type="EMBL" id="KAL0334901.1"/>
    </source>
</evidence>
<evidence type="ECO:0008006" key="3">
    <source>
        <dbReference type="Google" id="ProtNLM"/>
    </source>
</evidence>